<evidence type="ECO:0000313" key="1">
    <source>
        <dbReference type="EMBL" id="KAF2735711.1"/>
    </source>
</evidence>
<organism evidence="1 2">
    <name type="scientific">Polyplosphaeria fusca</name>
    <dbReference type="NCBI Taxonomy" id="682080"/>
    <lineage>
        <taxon>Eukaryota</taxon>
        <taxon>Fungi</taxon>
        <taxon>Dikarya</taxon>
        <taxon>Ascomycota</taxon>
        <taxon>Pezizomycotina</taxon>
        <taxon>Dothideomycetes</taxon>
        <taxon>Pleosporomycetidae</taxon>
        <taxon>Pleosporales</taxon>
        <taxon>Tetraplosphaeriaceae</taxon>
        <taxon>Polyplosphaeria</taxon>
    </lineage>
</organism>
<feature type="non-terminal residue" evidence="1">
    <location>
        <position position="67"/>
    </location>
</feature>
<gene>
    <name evidence="1" type="ORF">EJ04DRAFT_563209</name>
</gene>
<keyword evidence="2" id="KW-1185">Reference proteome</keyword>
<name>A0A9P4R3B6_9PLEO</name>
<evidence type="ECO:0000313" key="2">
    <source>
        <dbReference type="Proteomes" id="UP000799444"/>
    </source>
</evidence>
<proteinExistence type="predicted"/>
<sequence length="67" mass="7866">MSSPYDIEQAVKVSKVSIILKDTADWRNWFQYQKQLAGAKGIWKYVDPDRQDDFYTVNKKPSEPLLD</sequence>
<dbReference type="OrthoDB" id="4961108at2759"/>
<comment type="caution">
    <text evidence="1">The sequence shown here is derived from an EMBL/GenBank/DDBJ whole genome shotgun (WGS) entry which is preliminary data.</text>
</comment>
<protein>
    <submittedName>
        <fullName evidence="1">Uncharacterized protein</fullName>
    </submittedName>
</protein>
<dbReference type="Proteomes" id="UP000799444">
    <property type="component" value="Unassembled WGS sequence"/>
</dbReference>
<reference evidence="1" key="1">
    <citation type="journal article" date="2020" name="Stud. Mycol.">
        <title>101 Dothideomycetes genomes: a test case for predicting lifestyles and emergence of pathogens.</title>
        <authorList>
            <person name="Haridas S."/>
            <person name="Albert R."/>
            <person name="Binder M."/>
            <person name="Bloem J."/>
            <person name="Labutti K."/>
            <person name="Salamov A."/>
            <person name="Andreopoulos B."/>
            <person name="Baker S."/>
            <person name="Barry K."/>
            <person name="Bills G."/>
            <person name="Bluhm B."/>
            <person name="Cannon C."/>
            <person name="Castanera R."/>
            <person name="Culley D."/>
            <person name="Daum C."/>
            <person name="Ezra D."/>
            <person name="Gonzalez J."/>
            <person name="Henrissat B."/>
            <person name="Kuo A."/>
            <person name="Liang C."/>
            <person name="Lipzen A."/>
            <person name="Lutzoni F."/>
            <person name="Magnuson J."/>
            <person name="Mondo S."/>
            <person name="Nolan M."/>
            <person name="Ohm R."/>
            <person name="Pangilinan J."/>
            <person name="Park H.-J."/>
            <person name="Ramirez L."/>
            <person name="Alfaro M."/>
            <person name="Sun H."/>
            <person name="Tritt A."/>
            <person name="Yoshinaga Y."/>
            <person name="Zwiers L.-H."/>
            <person name="Turgeon B."/>
            <person name="Goodwin S."/>
            <person name="Spatafora J."/>
            <person name="Crous P."/>
            <person name="Grigoriev I."/>
        </authorList>
    </citation>
    <scope>NUCLEOTIDE SEQUENCE</scope>
    <source>
        <strain evidence="1">CBS 125425</strain>
    </source>
</reference>
<dbReference type="EMBL" id="ML996133">
    <property type="protein sequence ID" value="KAF2735711.1"/>
    <property type="molecule type" value="Genomic_DNA"/>
</dbReference>
<accession>A0A9P4R3B6</accession>
<dbReference type="AlphaFoldDB" id="A0A9P4R3B6"/>